<accession>A0A8J3ZIH7</accession>
<name>A0A8J3ZIH7_9ACTN</name>
<comment type="caution">
    <text evidence="2">The sequence shown here is derived from an EMBL/GenBank/DDBJ whole genome shotgun (WGS) entry which is preliminary data.</text>
</comment>
<sequence length="56" mass="6246">MRTVTGLTTPQVDAALDYYTAHPEDVDMRIARNSETTERALRSSTRDAPLHRADAT</sequence>
<gene>
    <name evidence="2" type="ORF">Vau01_095340</name>
</gene>
<dbReference type="AlphaFoldDB" id="A0A8J3ZIH7"/>
<protein>
    <submittedName>
        <fullName evidence="2">Uncharacterized protein</fullName>
    </submittedName>
</protein>
<evidence type="ECO:0000313" key="2">
    <source>
        <dbReference type="EMBL" id="GIJ62018.1"/>
    </source>
</evidence>
<evidence type="ECO:0000256" key="1">
    <source>
        <dbReference type="SAM" id="MobiDB-lite"/>
    </source>
</evidence>
<evidence type="ECO:0000313" key="3">
    <source>
        <dbReference type="Proteomes" id="UP000612585"/>
    </source>
</evidence>
<organism evidence="2 3">
    <name type="scientific">Virgisporangium aurantiacum</name>
    <dbReference type="NCBI Taxonomy" id="175570"/>
    <lineage>
        <taxon>Bacteria</taxon>
        <taxon>Bacillati</taxon>
        <taxon>Actinomycetota</taxon>
        <taxon>Actinomycetes</taxon>
        <taxon>Micromonosporales</taxon>
        <taxon>Micromonosporaceae</taxon>
        <taxon>Virgisporangium</taxon>
    </lineage>
</organism>
<dbReference type="Proteomes" id="UP000612585">
    <property type="component" value="Unassembled WGS sequence"/>
</dbReference>
<keyword evidence="3" id="KW-1185">Reference proteome</keyword>
<dbReference type="RefSeq" id="WP_204007355.1">
    <property type="nucleotide sequence ID" value="NZ_BOPG01000072.1"/>
</dbReference>
<dbReference type="EMBL" id="BOPG01000072">
    <property type="protein sequence ID" value="GIJ62018.1"/>
    <property type="molecule type" value="Genomic_DNA"/>
</dbReference>
<feature type="region of interest" description="Disordered" evidence="1">
    <location>
        <begin position="32"/>
        <end position="56"/>
    </location>
</feature>
<reference evidence="2" key="1">
    <citation type="submission" date="2021-01" db="EMBL/GenBank/DDBJ databases">
        <title>Whole genome shotgun sequence of Virgisporangium aurantiacum NBRC 16421.</title>
        <authorList>
            <person name="Komaki H."/>
            <person name="Tamura T."/>
        </authorList>
    </citation>
    <scope>NUCLEOTIDE SEQUENCE</scope>
    <source>
        <strain evidence="2">NBRC 16421</strain>
    </source>
</reference>
<proteinExistence type="predicted"/>